<accession>A0ACB9YJA0</accession>
<evidence type="ECO:0000313" key="2">
    <source>
        <dbReference type="Proteomes" id="UP001497700"/>
    </source>
</evidence>
<name>A0ACB9YJA0_9PEZI</name>
<dbReference type="Proteomes" id="UP001497700">
    <property type="component" value="Unassembled WGS sequence"/>
</dbReference>
<comment type="caution">
    <text evidence="1">The sequence shown here is derived from an EMBL/GenBank/DDBJ whole genome shotgun (WGS) entry which is preliminary data.</text>
</comment>
<dbReference type="EMBL" id="MU393649">
    <property type="protein sequence ID" value="KAI4859218.1"/>
    <property type="molecule type" value="Genomic_DNA"/>
</dbReference>
<reference evidence="1 2" key="1">
    <citation type="journal article" date="2022" name="New Phytol.">
        <title>Ecological generalism drives hyperdiversity of secondary metabolite gene clusters in xylarialean endophytes.</title>
        <authorList>
            <person name="Franco M.E.E."/>
            <person name="Wisecaver J.H."/>
            <person name="Arnold A.E."/>
            <person name="Ju Y.M."/>
            <person name="Slot J.C."/>
            <person name="Ahrendt S."/>
            <person name="Moore L.P."/>
            <person name="Eastman K.E."/>
            <person name="Scott K."/>
            <person name="Konkel Z."/>
            <person name="Mondo S.J."/>
            <person name="Kuo A."/>
            <person name="Hayes R.D."/>
            <person name="Haridas S."/>
            <person name="Andreopoulos B."/>
            <person name="Riley R."/>
            <person name="LaButti K."/>
            <person name="Pangilinan J."/>
            <person name="Lipzen A."/>
            <person name="Amirebrahimi M."/>
            <person name="Yan J."/>
            <person name="Adam C."/>
            <person name="Keymanesh K."/>
            <person name="Ng V."/>
            <person name="Louie K."/>
            <person name="Northen T."/>
            <person name="Drula E."/>
            <person name="Henrissat B."/>
            <person name="Hsieh H.M."/>
            <person name="Youens-Clark K."/>
            <person name="Lutzoni F."/>
            <person name="Miadlikowska J."/>
            <person name="Eastwood D.C."/>
            <person name="Hamelin R.C."/>
            <person name="Grigoriev I.V."/>
            <person name="U'Ren J.M."/>
        </authorList>
    </citation>
    <scope>NUCLEOTIDE SEQUENCE [LARGE SCALE GENOMIC DNA]</scope>
    <source>
        <strain evidence="1 2">CBS 119005</strain>
    </source>
</reference>
<proteinExistence type="predicted"/>
<organism evidence="1 2">
    <name type="scientific">Hypoxylon rubiginosum</name>
    <dbReference type="NCBI Taxonomy" id="110542"/>
    <lineage>
        <taxon>Eukaryota</taxon>
        <taxon>Fungi</taxon>
        <taxon>Dikarya</taxon>
        <taxon>Ascomycota</taxon>
        <taxon>Pezizomycotina</taxon>
        <taxon>Sordariomycetes</taxon>
        <taxon>Xylariomycetidae</taxon>
        <taxon>Xylariales</taxon>
        <taxon>Hypoxylaceae</taxon>
        <taxon>Hypoxylon</taxon>
    </lineage>
</organism>
<keyword evidence="2" id="KW-1185">Reference proteome</keyword>
<protein>
    <submittedName>
        <fullName evidence="1">O-methyltransferase</fullName>
    </submittedName>
</protein>
<evidence type="ECO:0000313" key="1">
    <source>
        <dbReference type="EMBL" id="KAI4859218.1"/>
    </source>
</evidence>
<gene>
    <name evidence="1" type="ORF">F4820DRAFT_177995</name>
</gene>
<sequence length="416" mass="46300">MASPQSRIAELAATVATHTNRIDNYLSEKGLPYPSFEADGPSNLNLPPDIEKSRGVVLEASQELNDLLQGPRELIFNHTHNQLVYLKFISKFDIAKKVPVDGEISYEDLAASVGVDCAALRRILRMGIACRVFREPRPGVIAHSAASKQISENSNVADWVGANVDDMWPSAEKAVDALAKWPLAEEPSQTGFSLANGTSKPFYIDLYEDPERARRFGGAMSFFTTGPGYSLHHLTDNYSWSSLGHGTVIDLGGSHGDAAFALARKYPNLHLVVQDLPEVVASSREQPDVDVKFMAHDFFEEQPIKNAEVYLYRWVFHNWPDKYCVKILRALAPALKKGSRILIMDFVMPPPGVLPNSVERKLRAMDVTMLEIGNAKERDLDEWKALFEQADQRFVFKGMQQPPGSSLAILEATWEG</sequence>